<dbReference type="EMBL" id="CAJOBC010023167">
    <property type="protein sequence ID" value="CAF4058273.1"/>
    <property type="molecule type" value="Genomic_DNA"/>
</dbReference>
<feature type="compositionally biased region" description="Low complexity" evidence="1">
    <location>
        <begin position="110"/>
        <end position="122"/>
    </location>
</feature>
<feature type="region of interest" description="Disordered" evidence="1">
    <location>
        <begin position="297"/>
        <end position="324"/>
    </location>
</feature>
<dbReference type="EMBL" id="CAJNOQ010011188">
    <property type="protein sequence ID" value="CAF1270506.1"/>
    <property type="molecule type" value="Genomic_DNA"/>
</dbReference>
<evidence type="ECO:0000313" key="2">
    <source>
        <dbReference type="EMBL" id="CAF1270506.1"/>
    </source>
</evidence>
<dbReference type="Proteomes" id="UP000663829">
    <property type="component" value="Unassembled WGS sequence"/>
</dbReference>
<evidence type="ECO:0000256" key="1">
    <source>
        <dbReference type="SAM" id="MobiDB-lite"/>
    </source>
</evidence>
<feature type="compositionally biased region" description="Polar residues" evidence="1">
    <location>
        <begin position="86"/>
        <end position="109"/>
    </location>
</feature>
<comment type="caution">
    <text evidence="2">The sequence shown here is derived from an EMBL/GenBank/DDBJ whole genome shotgun (WGS) entry which is preliminary data.</text>
</comment>
<dbReference type="AlphaFoldDB" id="A0A815BJP0"/>
<accession>A0A815BJP0</accession>
<sequence length="324" mass="36945">MENSDPASTSKPVRYKKKENGKIRYVFVDQDKFQNLPLFPTTLTERTPVVKVNSSMKSGSISTQALTLPPSILKKGQSQPKKKSSAVSTTSNLSRLPDQRSYSPTISDVSYSSSNYSKANSKQFTNLSPTTNVQKEQTERNNVDSVSKLITKLEQNNLTSETIENGDNKGNRQSYTLVWLNKNVNSPENHDICAEFRQIIDHLKLFDNTEECEKQMKKVKNEKIFLIINGQFATEIVPKVHQNPDLLAIYVYDLNDDTKHQWIDEYPKVKHIFDNIDSVKNQLKLDVHDLHSTVDDSTKINGIQDNKSDDEHTHSEGHKQLDNY</sequence>
<reference evidence="2" key="1">
    <citation type="submission" date="2021-02" db="EMBL/GenBank/DDBJ databases">
        <authorList>
            <person name="Nowell W R."/>
        </authorList>
    </citation>
    <scope>NUCLEOTIDE SEQUENCE</scope>
</reference>
<gene>
    <name evidence="2" type="ORF">GPM918_LOCUS27059</name>
    <name evidence="3" type="ORF">SRO942_LOCUS27323</name>
</gene>
<evidence type="ECO:0000313" key="3">
    <source>
        <dbReference type="EMBL" id="CAF4058273.1"/>
    </source>
</evidence>
<dbReference type="Proteomes" id="UP000681722">
    <property type="component" value="Unassembled WGS sequence"/>
</dbReference>
<organism evidence="2 4">
    <name type="scientific">Didymodactylos carnosus</name>
    <dbReference type="NCBI Taxonomy" id="1234261"/>
    <lineage>
        <taxon>Eukaryota</taxon>
        <taxon>Metazoa</taxon>
        <taxon>Spiralia</taxon>
        <taxon>Gnathifera</taxon>
        <taxon>Rotifera</taxon>
        <taxon>Eurotatoria</taxon>
        <taxon>Bdelloidea</taxon>
        <taxon>Philodinida</taxon>
        <taxon>Philodinidae</taxon>
        <taxon>Didymodactylos</taxon>
    </lineage>
</organism>
<proteinExistence type="predicted"/>
<feature type="compositionally biased region" description="Polar residues" evidence="1">
    <location>
        <begin position="123"/>
        <end position="135"/>
    </location>
</feature>
<evidence type="ECO:0000313" key="4">
    <source>
        <dbReference type="Proteomes" id="UP000663829"/>
    </source>
</evidence>
<feature type="region of interest" description="Disordered" evidence="1">
    <location>
        <begin position="53"/>
        <end position="146"/>
    </location>
</feature>
<feature type="compositionally biased region" description="Basic and acidic residues" evidence="1">
    <location>
        <begin position="306"/>
        <end position="324"/>
    </location>
</feature>
<keyword evidence="4" id="KW-1185">Reference proteome</keyword>
<protein>
    <submittedName>
        <fullName evidence="2">Uncharacterized protein</fullName>
    </submittedName>
</protein>
<feature type="compositionally biased region" description="Polar residues" evidence="1">
    <location>
        <begin position="53"/>
        <end position="66"/>
    </location>
</feature>
<name>A0A815BJP0_9BILA</name>